<reference evidence="2" key="1">
    <citation type="submission" date="2022-03" db="EMBL/GenBank/DDBJ databases">
        <authorList>
            <person name="Lindestad O."/>
        </authorList>
    </citation>
    <scope>NUCLEOTIDE SEQUENCE</scope>
</reference>
<dbReference type="AlphaFoldDB" id="A0A8S4S5M1"/>
<sequence>MERAMLGVSLQKNRNDEIRSRTKEKQVEVAVGGSVIGPMAIGADVFWSGDRESVSAVSDDLQPAAQMTLKRWLEAAG</sequence>
<evidence type="ECO:0000313" key="2">
    <source>
        <dbReference type="EMBL" id="CAH2253608.1"/>
    </source>
</evidence>
<evidence type="ECO:0000256" key="1">
    <source>
        <dbReference type="SAM" id="MobiDB-lite"/>
    </source>
</evidence>
<feature type="region of interest" description="Disordered" evidence="1">
    <location>
        <begin position="1"/>
        <end position="21"/>
    </location>
</feature>
<dbReference type="Proteomes" id="UP000838756">
    <property type="component" value="Unassembled WGS sequence"/>
</dbReference>
<proteinExistence type="predicted"/>
<gene>
    <name evidence="2" type="primary">jg16510</name>
    <name evidence="2" type="ORF">PAEG_LOCUS22547</name>
</gene>
<evidence type="ECO:0000313" key="3">
    <source>
        <dbReference type="Proteomes" id="UP000838756"/>
    </source>
</evidence>
<protein>
    <submittedName>
        <fullName evidence="2">Jg16510 protein</fullName>
    </submittedName>
</protein>
<name>A0A8S4S5M1_9NEOP</name>
<keyword evidence="3" id="KW-1185">Reference proteome</keyword>
<comment type="caution">
    <text evidence="2">The sequence shown here is derived from an EMBL/GenBank/DDBJ whole genome shotgun (WGS) entry which is preliminary data.</text>
</comment>
<dbReference type="EMBL" id="CAKXAJ010026059">
    <property type="protein sequence ID" value="CAH2253608.1"/>
    <property type="molecule type" value="Genomic_DNA"/>
</dbReference>
<organism evidence="2 3">
    <name type="scientific">Pararge aegeria aegeria</name>
    <dbReference type="NCBI Taxonomy" id="348720"/>
    <lineage>
        <taxon>Eukaryota</taxon>
        <taxon>Metazoa</taxon>
        <taxon>Ecdysozoa</taxon>
        <taxon>Arthropoda</taxon>
        <taxon>Hexapoda</taxon>
        <taxon>Insecta</taxon>
        <taxon>Pterygota</taxon>
        <taxon>Neoptera</taxon>
        <taxon>Endopterygota</taxon>
        <taxon>Lepidoptera</taxon>
        <taxon>Glossata</taxon>
        <taxon>Ditrysia</taxon>
        <taxon>Papilionoidea</taxon>
        <taxon>Nymphalidae</taxon>
        <taxon>Satyrinae</taxon>
        <taxon>Satyrini</taxon>
        <taxon>Parargina</taxon>
        <taxon>Pararge</taxon>
    </lineage>
</organism>
<accession>A0A8S4S5M1</accession>